<reference evidence="2" key="1">
    <citation type="submission" date="2017-10" db="EMBL/GenBank/DDBJ databases">
        <authorList>
            <person name="Regsiter A."/>
            <person name="William W."/>
        </authorList>
    </citation>
    <scope>NUCLEOTIDE SEQUENCE [LARGE SCALE GENOMIC DNA]</scope>
</reference>
<organism evidence="1 2">
    <name type="scientific">Methylorubrum extorquens</name>
    <name type="common">Methylobacterium dichloromethanicum</name>
    <name type="synonym">Methylobacterium extorquens</name>
    <dbReference type="NCBI Taxonomy" id="408"/>
    <lineage>
        <taxon>Bacteria</taxon>
        <taxon>Pseudomonadati</taxon>
        <taxon>Pseudomonadota</taxon>
        <taxon>Alphaproteobacteria</taxon>
        <taxon>Hyphomicrobiales</taxon>
        <taxon>Methylobacteriaceae</taxon>
        <taxon>Methylorubrum</taxon>
    </lineage>
</organism>
<gene>
    <name evidence="1" type="ORF">TK0001_6114</name>
</gene>
<sequence>MRSSSVHDLRYLDGPYCFSDLAALRDQDIDLTQLGDGILAACLFRRIKTSSTLLKAIPQGGPLFRRQATETQTLNSANDRYPLSLLLQSIVRCSTCG</sequence>
<evidence type="ECO:0000313" key="2">
    <source>
        <dbReference type="Proteomes" id="UP000233769"/>
    </source>
</evidence>
<dbReference type="Proteomes" id="UP000233769">
    <property type="component" value="Chromosome tk0001"/>
</dbReference>
<accession>A0A2N9AZD2</accession>
<dbReference type="AlphaFoldDB" id="A0A2N9AZD2"/>
<dbReference type="EMBL" id="LT962688">
    <property type="protein sequence ID" value="SOR32673.1"/>
    <property type="molecule type" value="Genomic_DNA"/>
</dbReference>
<proteinExistence type="predicted"/>
<evidence type="ECO:0000313" key="1">
    <source>
        <dbReference type="EMBL" id="SOR32673.1"/>
    </source>
</evidence>
<name>A0A2N9AZD2_METEX</name>
<protein>
    <submittedName>
        <fullName evidence="1">Uncharacterized protein</fullName>
    </submittedName>
</protein>